<keyword evidence="2" id="KW-0396">Initiation factor</keyword>
<dbReference type="GO" id="GO:0003743">
    <property type="term" value="F:translation initiation factor activity"/>
    <property type="evidence" value="ECO:0007669"/>
    <property type="project" value="UniProtKB-KW"/>
</dbReference>
<evidence type="ECO:0000259" key="1">
    <source>
        <dbReference type="Pfam" id="PF12157"/>
    </source>
</evidence>
<dbReference type="VEuPathDB" id="MicrosporidiaDB:TUBRATIS_27790"/>
<evidence type="ECO:0000313" key="3">
    <source>
        <dbReference type="Proteomes" id="UP000282876"/>
    </source>
</evidence>
<feature type="non-terminal residue" evidence="2">
    <location>
        <position position="318"/>
    </location>
</feature>
<evidence type="ECO:0000313" key="2">
    <source>
        <dbReference type="EMBL" id="RVD90789.1"/>
    </source>
</evidence>
<keyword evidence="3" id="KW-1185">Reference proteome</keyword>
<dbReference type="OrthoDB" id="2199205at2759"/>
<sequence length="318" mass="37878">MEQEIFSTIQRNQNAPICNDDLFTYEYLDSKQEDICFEDGCLVSTDYLTYLTFENVRFELNQPIKSFEYSNNLLALIYADNSGEVFTLEKKTVKKFQDVSQILMHLDKIYTLEKDYTVKEYLFNLEQSICKESLSSTLEAMSISKENKEVPSNETNKVLFQEKKQIFLTIFKNTLFYFKDNNLYNKEQKKITNSVKKIKELKNDKLLVITEQNNKINLKLTNIYFKLQEEVRIEEDSDKIVEVKLFEDYFVIATFYKIYIFKDNLLYLRKIDEILLAGQTYPLDVVYSPNSRKYNIFCKNRLKNMAYRYINDKKNNLG</sequence>
<dbReference type="EMBL" id="RCSS01000775">
    <property type="protein sequence ID" value="RVD90789.1"/>
    <property type="molecule type" value="Genomic_DNA"/>
</dbReference>
<dbReference type="Proteomes" id="UP000282876">
    <property type="component" value="Unassembled WGS sequence"/>
</dbReference>
<name>A0A437AIA1_9MICR</name>
<feature type="domain" description="Transcription initiation factor TFIID subunit 1 histone acetyltransferase" evidence="1">
    <location>
        <begin position="263"/>
        <end position="315"/>
    </location>
</feature>
<protein>
    <submittedName>
        <fullName evidence="2">Transcription initiation factor TFIID subunit 1</fullName>
    </submittedName>
</protein>
<reference evidence="2 3" key="1">
    <citation type="submission" date="2018-10" db="EMBL/GenBank/DDBJ databases">
        <title>Draft genome sequence of the microsporidian Tubulinosema ratisbonensis.</title>
        <authorList>
            <person name="Polonais V."/>
            <person name="Peyretaillade E."/>
            <person name="Niehus S."/>
            <person name="Wawrzyniak I."/>
            <person name="Franchet A."/>
            <person name="Gaspin C."/>
            <person name="Reichstadt M."/>
            <person name="Belser C."/>
            <person name="Labadie K."/>
            <person name="Delbac F."/>
            <person name="Ferrandon D."/>
        </authorList>
    </citation>
    <scope>NUCLEOTIDE SEQUENCE [LARGE SCALE GENOMIC DNA]</scope>
    <source>
        <strain evidence="2 3">Franzen</strain>
    </source>
</reference>
<keyword evidence="2" id="KW-0648">Protein biosynthesis</keyword>
<gene>
    <name evidence="2" type="ORF">TUBRATIS_27790</name>
</gene>
<dbReference type="AlphaFoldDB" id="A0A437AIA1"/>
<accession>A0A437AIA1</accession>
<dbReference type="InterPro" id="IPR022591">
    <property type="entry name" value="TAF1_HAT_dom"/>
</dbReference>
<dbReference type="Pfam" id="PF12157">
    <property type="entry name" value="DUF3591"/>
    <property type="match status" value="1"/>
</dbReference>
<comment type="caution">
    <text evidence="2">The sequence shown here is derived from an EMBL/GenBank/DDBJ whole genome shotgun (WGS) entry which is preliminary data.</text>
</comment>
<proteinExistence type="predicted"/>
<organism evidence="2 3">
    <name type="scientific">Tubulinosema ratisbonensis</name>
    <dbReference type="NCBI Taxonomy" id="291195"/>
    <lineage>
        <taxon>Eukaryota</taxon>
        <taxon>Fungi</taxon>
        <taxon>Fungi incertae sedis</taxon>
        <taxon>Microsporidia</taxon>
        <taxon>Tubulinosematoidea</taxon>
        <taxon>Tubulinosematidae</taxon>
        <taxon>Tubulinosema</taxon>
    </lineage>
</organism>